<dbReference type="Proteomes" id="UP000828941">
    <property type="component" value="Chromosome 14"/>
</dbReference>
<gene>
    <name evidence="1" type="ORF">L6164_037577</name>
</gene>
<keyword evidence="2" id="KW-1185">Reference proteome</keyword>
<evidence type="ECO:0000313" key="1">
    <source>
        <dbReference type="EMBL" id="KAI4297700.1"/>
    </source>
</evidence>
<name>A0ACB9KKA9_BAUVA</name>
<protein>
    <submittedName>
        <fullName evidence="1">Uncharacterized protein</fullName>
    </submittedName>
</protein>
<sequence length="86" mass="9670">MRVPAYLTALNEALTAEVQRLKIATAELNGDSRPSNNLIPQLSFNPQMFQLQQQQHPPSSSQLNIHLQQQQQRQNGSTTTKAESKE</sequence>
<comment type="caution">
    <text evidence="1">The sequence shown here is derived from an EMBL/GenBank/DDBJ whole genome shotgun (WGS) entry which is preliminary data.</text>
</comment>
<organism evidence="1 2">
    <name type="scientific">Bauhinia variegata</name>
    <name type="common">Purple orchid tree</name>
    <name type="synonym">Phanera variegata</name>
    <dbReference type="NCBI Taxonomy" id="167791"/>
    <lineage>
        <taxon>Eukaryota</taxon>
        <taxon>Viridiplantae</taxon>
        <taxon>Streptophyta</taxon>
        <taxon>Embryophyta</taxon>
        <taxon>Tracheophyta</taxon>
        <taxon>Spermatophyta</taxon>
        <taxon>Magnoliopsida</taxon>
        <taxon>eudicotyledons</taxon>
        <taxon>Gunneridae</taxon>
        <taxon>Pentapetalae</taxon>
        <taxon>rosids</taxon>
        <taxon>fabids</taxon>
        <taxon>Fabales</taxon>
        <taxon>Fabaceae</taxon>
        <taxon>Cercidoideae</taxon>
        <taxon>Cercideae</taxon>
        <taxon>Bauhiniinae</taxon>
        <taxon>Bauhinia</taxon>
    </lineage>
</organism>
<dbReference type="EMBL" id="CM039439">
    <property type="protein sequence ID" value="KAI4297700.1"/>
    <property type="molecule type" value="Genomic_DNA"/>
</dbReference>
<reference evidence="1 2" key="1">
    <citation type="journal article" date="2022" name="DNA Res.">
        <title>Chromosomal-level genome assembly of the orchid tree Bauhinia variegata (Leguminosae; Cercidoideae) supports the allotetraploid origin hypothesis of Bauhinia.</title>
        <authorList>
            <person name="Zhong Y."/>
            <person name="Chen Y."/>
            <person name="Zheng D."/>
            <person name="Pang J."/>
            <person name="Liu Y."/>
            <person name="Luo S."/>
            <person name="Meng S."/>
            <person name="Qian L."/>
            <person name="Wei D."/>
            <person name="Dai S."/>
            <person name="Zhou R."/>
        </authorList>
    </citation>
    <scope>NUCLEOTIDE SEQUENCE [LARGE SCALE GENOMIC DNA]</scope>
    <source>
        <strain evidence="1">BV-YZ2020</strain>
    </source>
</reference>
<evidence type="ECO:0000313" key="2">
    <source>
        <dbReference type="Proteomes" id="UP000828941"/>
    </source>
</evidence>
<accession>A0ACB9KKA9</accession>
<proteinExistence type="predicted"/>